<protein>
    <submittedName>
        <fullName evidence="1">Bgt-20533</fullName>
    </submittedName>
</protein>
<evidence type="ECO:0000313" key="1">
    <source>
        <dbReference type="EMBL" id="SUZ11359.1"/>
    </source>
</evidence>
<proteinExistence type="predicted"/>
<accession>A0A381LBP3</accession>
<gene>
    <name evidence="1" type="ORF">BGT96224V2_LOCUS4522</name>
</gene>
<reference evidence="1" key="1">
    <citation type="submission" date="2018-07" db="EMBL/GenBank/DDBJ databases">
        <authorList>
            <person name="Quirk P.G."/>
            <person name="Krulwich T.A."/>
        </authorList>
    </citation>
    <scope>NUCLEOTIDE SEQUENCE</scope>
    <source>
        <strain evidence="1">96224</strain>
    </source>
</reference>
<organism evidence="1">
    <name type="scientific">Blumeria graminis f. sp. tritici 96224</name>
    <dbReference type="NCBI Taxonomy" id="1268274"/>
    <lineage>
        <taxon>Eukaryota</taxon>
        <taxon>Fungi</taxon>
        <taxon>Dikarya</taxon>
        <taxon>Ascomycota</taxon>
        <taxon>Pezizomycotina</taxon>
        <taxon>Leotiomycetes</taxon>
        <taxon>Erysiphales</taxon>
        <taxon>Erysiphaceae</taxon>
        <taxon>Blumeria</taxon>
    </lineage>
</organism>
<sequence>MPNTDLLLLPYNFRTACHLSIGGAPLRQQSSTDQDPRVLHDDLTFPLLASLVS</sequence>
<dbReference type="EMBL" id="UIGY01000123">
    <property type="protein sequence ID" value="SUZ11359.1"/>
    <property type="molecule type" value="Genomic_DNA"/>
</dbReference>
<dbReference type="AlphaFoldDB" id="A0A381LBP3"/>
<name>A0A381LBP3_BLUGR</name>